<proteinExistence type="predicted"/>
<evidence type="ECO:0000256" key="1">
    <source>
        <dbReference type="SAM" id="MobiDB-lite"/>
    </source>
</evidence>
<sequence>MTLPFPEVLADLRTNRLLGHLVSLLQQERTTTSADADSSDTNHSSMPVHPSQPVKRPNETSDEVQHDVNLNDASINLGSTKNKRRQAWRRGQSGKAYASQISPHGLDCRPYYRNAKNVGFELYPDIPQINKHYTRKPTPGELAAAYISVSQPGWKLFDKGLNIMFDDDTKDSRIIAIVEFVEWAEMSDELKEEVNYVSEFLVESKQFVNPVPTRGWGGSMWALGWRKAMVKGEIIGRYIKQVAVNAAPALFHRLFDSSSWVASILGKMFKNMGSVPFKNKQEIMKTNGIPDFADLMFTDSNTKVTGSPHLNTVGIDFSKTNGIVRMIWRAKDYEHCTLPHEDHLTFTRLALSLQINTNLSNACTRYQDGTHTGTTIGDNDQYLTKAANKGTA</sequence>
<gene>
    <name evidence="3" type="ORF">PSTT_00773</name>
</gene>
<organism evidence="3 4">
    <name type="scientific">Puccinia striiformis</name>
    <dbReference type="NCBI Taxonomy" id="27350"/>
    <lineage>
        <taxon>Eukaryota</taxon>
        <taxon>Fungi</taxon>
        <taxon>Dikarya</taxon>
        <taxon>Basidiomycota</taxon>
        <taxon>Pucciniomycotina</taxon>
        <taxon>Pucciniomycetes</taxon>
        <taxon>Pucciniales</taxon>
        <taxon>Pucciniaceae</taxon>
        <taxon>Puccinia</taxon>
    </lineage>
</organism>
<feature type="domain" description="Tet-like 2OG-Fe(II) oxygenase" evidence="2">
    <location>
        <begin position="313"/>
        <end position="339"/>
    </location>
</feature>
<dbReference type="Pfam" id="PF20515">
    <property type="entry name" value="2OG-FeII_Oxy_6"/>
    <property type="match status" value="2"/>
</dbReference>
<dbReference type="AlphaFoldDB" id="A0A2S4W5R8"/>
<protein>
    <recommendedName>
        <fullName evidence="2">Tet-like 2OG-Fe(II) oxygenase domain-containing protein</fullName>
    </recommendedName>
</protein>
<accession>A0A2S4W5R8</accession>
<feature type="compositionally biased region" description="Polar residues" evidence="1">
    <location>
        <begin position="71"/>
        <end position="80"/>
    </location>
</feature>
<dbReference type="InterPro" id="IPR046798">
    <property type="entry name" value="2OG-FeII_Oxy_6"/>
</dbReference>
<evidence type="ECO:0000313" key="3">
    <source>
        <dbReference type="EMBL" id="POW17037.1"/>
    </source>
</evidence>
<keyword evidence="4" id="KW-1185">Reference proteome</keyword>
<dbReference type="VEuPathDB" id="FungiDB:PSTT_00773"/>
<dbReference type="EMBL" id="PKSL01000004">
    <property type="protein sequence ID" value="POW17037.1"/>
    <property type="molecule type" value="Genomic_DNA"/>
</dbReference>
<feature type="compositionally biased region" description="Basic and acidic residues" evidence="1">
    <location>
        <begin position="56"/>
        <end position="66"/>
    </location>
</feature>
<reference evidence="3" key="1">
    <citation type="submission" date="2017-12" db="EMBL/GenBank/DDBJ databases">
        <title>Gene loss provides genomic basis for host adaptation in cereal stripe rust fungi.</title>
        <authorList>
            <person name="Xia C."/>
        </authorList>
    </citation>
    <scope>NUCLEOTIDE SEQUENCE [LARGE SCALE GENOMIC DNA]</scope>
    <source>
        <strain evidence="3">93-210</strain>
    </source>
</reference>
<comment type="caution">
    <text evidence="3">The sequence shown here is derived from an EMBL/GenBank/DDBJ whole genome shotgun (WGS) entry which is preliminary data.</text>
</comment>
<evidence type="ECO:0000313" key="4">
    <source>
        <dbReference type="Proteomes" id="UP000239156"/>
    </source>
</evidence>
<feature type="compositionally biased region" description="Low complexity" evidence="1">
    <location>
        <begin position="30"/>
        <end position="41"/>
    </location>
</feature>
<dbReference type="VEuPathDB" id="FungiDB:PSHT_01658"/>
<name>A0A2S4W5R8_9BASI</name>
<feature type="domain" description="Tet-like 2OG-Fe(II) oxygenase" evidence="2">
    <location>
        <begin position="189"/>
        <end position="310"/>
    </location>
</feature>
<feature type="region of interest" description="Disordered" evidence="1">
    <location>
        <begin position="28"/>
        <end position="96"/>
    </location>
</feature>
<evidence type="ECO:0000259" key="2">
    <source>
        <dbReference type="Pfam" id="PF20515"/>
    </source>
</evidence>
<dbReference type="Proteomes" id="UP000239156">
    <property type="component" value="Unassembled WGS sequence"/>
</dbReference>